<evidence type="ECO:0000259" key="1">
    <source>
        <dbReference type="Pfam" id="PF09359"/>
    </source>
</evidence>
<protein>
    <recommendedName>
        <fullName evidence="1">VTC domain-containing protein</fullName>
    </recommendedName>
</protein>
<dbReference type="Pfam" id="PF09359">
    <property type="entry name" value="VTC"/>
    <property type="match status" value="1"/>
</dbReference>
<dbReference type="Gene3D" id="3.20.100.30">
    <property type="entry name" value="VTC, catalytic tunnel domain"/>
    <property type="match status" value="1"/>
</dbReference>
<dbReference type="SUPFAM" id="SSF55154">
    <property type="entry name" value="CYTH-like phosphatases"/>
    <property type="match status" value="1"/>
</dbReference>
<accession>A0A7W7H5K9</accession>
<evidence type="ECO:0000313" key="2">
    <source>
        <dbReference type="EMBL" id="MBB4744411.1"/>
    </source>
</evidence>
<name>A0A7W7H5K9_9ACTN</name>
<dbReference type="Proteomes" id="UP000546162">
    <property type="component" value="Unassembled WGS sequence"/>
</dbReference>
<reference evidence="2 3" key="1">
    <citation type="submission" date="2020-08" db="EMBL/GenBank/DDBJ databases">
        <title>Sequencing the genomes of 1000 actinobacteria strains.</title>
        <authorList>
            <person name="Klenk H.-P."/>
        </authorList>
    </citation>
    <scope>NUCLEOTIDE SEQUENCE [LARGE SCALE GENOMIC DNA]</scope>
    <source>
        <strain evidence="2 3">DSM 45809</strain>
    </source>
</reference>
<dbReference type="RefSeq" id="WP_185044575.1">
    <property type="nucleotide sequence ID" value="NZ_BAABFG010000005.1"/>
</dbReference>
<dbReference type="InterPro" id="IPR033469">
    <property type="entry name" value="CYTH-like_dom_sf"/>
</dbReference>
<gene>
    <name evidence="2" type="ORF">BJY16_007870</name>
</gene>
<evidence type="ECO:0000313" key="3">
    <source>
        <dbReference type="Proteomes" id="UP000546162"/>
    </source>
</evidence>
<dbReference type="InterPro" id="IPR042267">
    <property type="entry name" value="VTC_sf"/>
</dbReference>
<dbReference type="EMBL" id="JACHNB010000001">
    <property type="protein sequence ID" value="MBB4744411.1"/>
    <property type="molecule type" value="Genomic_DNA"/>
</dbReference>
<keyword evidence="3" id="KW-1185">Reference proteome</keyword>
<dbReference type="GO" id="GO:0006799">
    <property type="term" value="P:polyphosphate biosynthetic process"/>
    <property type="evidence" value="ECO:0007669"/>
    <property type="project" value="UniProtKB-ARBA"/>
</dbReference>
<sequence>MIATFAPISLDRLVAAAELLTRVDRKYLLPAALLPELLAQLPAEARMLEIDGRRDFGYHSTYFDTERLDSYLGAAHRRRRRFKVRIRTYLETGARFVEVKTRGSRGTTIKDRLAYDGTGHDLGPSGRAHLEHVLAGAGIVPTGHTFRPVLTTGYRRHTLYLPGCGSRVTIDTELTWSLPDGAPLRMPGHAIVETKSAGGLCEVDRLLWRLRHRPSSISKYAAGLAALRPELPANRWHPVLHRHFSVRNRHETA</sequence>
<dbReference type="AlphaFoldDB" id="A0A7W7H5K9"/>
<feature type="domain" description="VTC" evidence="1">
    <location>
        <begin position="22"/>
        <end position="227"/>
    </location>
</feature>
<dbReference type="InterPro" id="IPR018966">
    <property type="entry name" value="VTC_domain"/>
</dbReference>
<proteinExistence type="predicted"/>
<organism evidence="2 3">
    <name type="scientific">Actinoplanes octamycinicus</name>
    <dbReference type="NCBI Taxonomy" id="135948"/>
    <lineage>
        <taxon>Bacteria</taxon>
        <taxon>Bacillati</taxon>
        <taxon>Actinomycetota</taxon>
        <taxon>Actinomycetes</taxon>
        <taxon>Micromonosporales</taxon>
        <taxon>Micromonosporaceae</taxon>
        <taxon>Actinoplanes</taxon>
    </lineage>
</organism>
<comment type="caution">
    <text evidence="2">The sequence shown here is derived from an EMBL/GenBank/DDBJ whole genome shotgun (WGS) entry which is preliminary data.</text>
</comment>